<gene>
    <name evidence="2" type="ORF">FYJ71_00535</name>
</gene>
<keyword evidence="1" id="KW-0472">Membrane</keyword>
<reference evidence="2 3" key="1">
    <citation type="submission" date="2019-08" db="EMBL/GenBank/DDBJ databases">
        <title>In-depth cultivation of the pig gut microbiome towards novel bacterial diversity and tailored functional studies.</title>
        <authorList>
            <person name="Wylensek D."/>
            <person name="Hitch T.C.A."/>
            <person name="Clavel T."/>
        </authorList>
    </citation>
    <scope>NUCLEOTIDE SEQUENCE [LARGE SCALE GENOMIC DNA]</scope>
    <source>
        <strain evidence="2 3">WCA-SAB-591-4A-A</strain>
    </source>
</reference>
<evidence type="ECO:0000313" key="2">
    <source>
        <dbReference type="EMBL" id="MST61469.1"/>
    </source>
</evidence>
<accession>A0A6N7XE31</accession>
<dbReference type="Proteomes" id="UP000440713">
    <property type="component" value="Unassembled WGS sequence"/>
</dbReference>
<sequence>MFNKLSKLNKTLLLLLIIILFFVIYFFSFKLSRNYIQSKTGEDVVSIDTRGEKSKIEEDIELRNKAESKMQPLQKFNQSKKLFISDDSVENIKIEGEMLENLKRLSTSFVKVRSIEGEFNPQNRGNTNNNVKFETDFNYFVVESDGKKESYKVPISVKEDFQGMYKRMIYTSVDYIKNKDGVGDIRVYKGNEEKGVFPWKKDDLINKILYKREVGKIQPQKEFHKTKTNFTIKIEKNGNKIDIQTMGKDFIQVTNSDNVAYYEVYQDLYNYLDKEVFK</sequence>
<proteinExistence type="predicted"/>
<dbReference type="EMBL" id="VUNE01000001">
    <property type="protein sequence ID" value="MST61469.1"/>
    <property type="molecule type" value="Genomic_DNA"/>
</dbReference>
<name>A0A6N7XE31_9FIRM</name>
<comment type="caution">
    <text evidence="2">The sequence shown here is derived from an EMBL/GenBank/DDBJ whole genome shotgun (WGS) entry which is preliminary data.</text>
</comment>
<protein>
    <submittedName>
        <fullName evidence="2">Uncharacterized protein</fullName>
    </submittedName>
</protein>
<keyword evidence="3" id="KW-1185">Reference proteome</keyword>
<keyword evidence="1" id="KW-1133">Transmembrane helix</keyword>
<keyword evidence="1" id="KW-0812">Transmembrane</keyword>
<evidence type="ECO:0000313" key="3">
    <source>
        <dbReference type="Proteomes" id="UP000440713"/>
    </source>
</evidence>
<feature type="transmembrane region" description="Helical" evidence="1">
    <location>
        <begin position="12"/>
        <end position="29"/>
    </location>
</feature>
<evidence type="ECO:0000256" key="1">
    <source>
        <dbReference type="SAM" id="Phobius"/>
    </source>
</evidence>
<organism evidence="2 3">
    <name type="scientific">Peptostreptococcus porci</name>
    <dbReference type="NCBI Taxonomy" id="2652282"/>
    <lineage>
        <taxon>Bacteria</taxon>
        <taxon>Bacillati</taxon>
        <taxon>Bacillota</taxon>
        <taxon>Clostridia</taxon>
        <taxon>Peptostreptococcales</taxon>
        <taxon>Peptostreptococcaceae</taxon>
        <taxon>Peptostreptococcus</taxon>
    </lineage>
</organism>
<dbReference type="RefSeq" id="WP_154536905.1">
    <property type="nucleotide sequence ID" value="NZ_JAQYHJ010000138.1"/>
</dbReference>
<dbReference type="AlphaFoldDB" id="A0A6N7XE31"/>